<dbReference type="GeneID" id="57478247"/>
<evidence type="ECO:0000256" key="1">
    <source>
        <dbReference type="SAM" id="MobiDB-lite"/>
    </source>
</evidence>
<dbReference type="AlphaFoldDB" id="A0A2C9ETJ8"/>
<accession>A0A2C9ETJ8</accession>
<sequence>MYTIMFKAKVGDRATLCTYAPCSEAEPLGSRPRMLHMAPGNEQSLTSPAIADQVA</sequence>
<dbReference type="Proteomes" id="UP000013940">
    <property type="component" value="Chromosome"/>
</dbReference>
<organism evidence="2 3">
    <name type="scientific">Pseudomonas protegens (strain DSM 19095 / LMG 27888 / CFBP 6595 / CHA0)</name>
    <dbReference type="NCBI Taxonomy" id="1124983"/>
    <lineage>
        <taxon>Bacteria</taxon>
        <taxon>Pseudomonadati</taxon>
        <taxon>Pseudomonadota</taxon>
        <taxon>Gammaproteobacteria</taxon>
        <taxon>Pseudomonadales</taxon>
        <taxon>Pseudomonadaceae</taxon>
        <taxon>Pseudomonas</taxon>
    </lineage>
</organism>
<dbReference type="HOGENOM" id="CLU_3028994_0_0_6"/>
<dbReference type="KEGG" id="pprc:PFLCHA0_c52510"/>
<name>A0A2C9ETJ8_PSEPH</name>
<dbReference type="RefSeq" id="WP_015637062.1">
    <property type="nucleotide sequence ID" value="NC_021237.1"/>
</dbReference>
<dbReference type="EMBL" id="CP003190">
    <property type="protein sequence ID" value="AGL86993.1"/>
    <property type="molecule type" value="Genomic_DNA"/>
</dbReference>
<proteinExistence type="predicted"/>
<evidence type="ECO:0000313" key="3">
    <source>
        <dbReference type="Proteomes" id="UP000013940"/>
    </source>
</evidence>
<dbReference type="eggNOG" id="COG0853">
    <property type="taxonomic scope" value="Bacteria"/>
</dbReference>
<reference evidence="3" key="1">
    <citation type="journal article" date="2014" name="Genome Announc.">
        <title>Full-genome sequence of the plant growth-promoting bacterium Pseudomonas protegens CHA0.</title>
        <authorList>
            <person name="Jousset A."/>
            <person name="Schuldes J."/>
            <person name="Keel C."/>
            <person name="Maurhofer M."/>
            <person name="Daniel R."/>
            <person name="Scheu S."/>
            <person name="Thuermer A."/>
        </authorList>
    </citation>
    <scope>NUCLEOTIDE SEQUENCE [LARGE SCALE GENOMIC DNA]</scope>
    <source>
        <strain evidence="3">DSM 19095 / LMG 27888 / CFBP 6595 / CHA0</strain>
    </source>
</reference>
<protein>
    <submittedName>
        <fullName evidence="2">Aspartate 1-decarboxylase PanD</fullName>
    </submittedName>
</protein>
<feature type="region of interest" description="Disordered" evidence="1">
    <location>
        <begin position="30"/>
        <end position="55"/>
    </location>
</feature>
<gene>
    <name evidence="2" type="ORF">PFLCHA0_c52510</name>
</gene>
<evidence type="ECO:0000313" key="2">
    <source>
        <dbReference type="EMBL" id="AGL86993.1"/>
    </source>
</evidence>